<evidence type="ECO:0000313" key="2">
    <source>
        <dbReference type="Proteomes" id="UP000639772"/>
    </source>
</evidence>
<proteinExistence type="predicted"/>
<dbReference type="AlphaFoldDB" id="A0A835UAB5"/>
<dbReference type="Proteomes" id="UP000639772">
    <property type="component" value="Unassembled WGS sequence"/>
</dbReference>
<evidence type="ECO:0000313" key="1">
    <source>
        <dbReference type="EMBL" id="KAG0453998.1"/>
    </source>
</evidence>
<dbReference type="EMBL" id="JADCNM010000014">
    <property type="protein sequence ID" value="KAG0453998.1"/>
    <property type="molecule type" value="Genomic_DNA"/>
</dbReference>
<sequence length="127" mass="14340">MERIPVYYRYSSSSQVPLTPNPDCLLDWSTPSSRVEEVSYVLLSLTRCYGAKVLEWAKGSIALIPSSVLTEAEYSCFLKCIADVASGSDSRFSSRLEEYRKFVKKQDCSRHSTGELRQLDLHFTAVS</sequence>
<organism evidence="1 2">
    <name type="scientific">Vanilla planifolia</name>
    <name type="common">Vanilla</name>
    <dbReference type="NCBI Taxonomy" id="51239"/>
    <lineage>
        <taxon>Eukaryota</taxon>
        <taxon>Viridiplantae</taxon>
        <taxon>Streptophyta</taxon>
        <taxon>Embryophyta</taxon>
        <taxon>Tracheophyta</taxon>
        <taxon>Spermatophyta</taxon>
        <taxon>Magnoliopsida</taxon>
        <taxon>Liliopsida</taxon>
        <taxon>Asparagales</taxon>
        <taxon>Orchidaceae</taxon>
        <taxon>Vanilloideae</taxon>
        <taxon>Vanilleae</taxon>
        <taxon>Vanilla</taxon>
    </lineage>
</organism>
<dbReference type="OrthoDB" id="435593at2759"/>
<reference evidence="1 2" key="1">
    <citation type="journal article" date="2020" name="Nat. Food">
        <title>A phased Vanilla planifolia genome enables genetic improvement of flavour and production.</title>
        <authorList>
            <person name="Hasing T."/>
            <person name="Tang H."/>
            <person name="Brym M."/>
            <person name="Khazi F."/>
            <person name="Huang T."/>
            <person name="Chambers A.H."/>
        </authorList>
    </citation>
    <scope>NUCLEOTIDE SEQUENCE [LARGE SCALE GENOMIC DNA]</scope>
    <source>
        <tissue evidence="1">Leaf</tissue>
    </source>
</reference>
<gene>
    <name evidence="1" type="ORF">HPP92_025302</name>
</gene>
<comment type="caution">
    <text evidence="1">The sequence shown here is derived from an EMBL/GenBank/DDBJ whole genome shotgun (WGS) entry which is preliminary data.</text>
</comment>
<name>A0A835UAB5_VANPL</name>
<protein>
    <submittedName>
        <fullName evidence="1">Uncharacterized protein</fullName>
    </submittedName>
</protein>
<accession>A0A835UAB5</accession>